<dbReference type="GO" id="GO:0004930">
    <property type="term" value="F:G protein-coupled receptor activity"/>
    <property type="evidence" value="ECO:0007669"/>
    <property type="project" value="TreeGrafter"/>
</dbReference>
<evidence type="ECO:0000256" key="2">
    <source>
        <dbReference type="ARBA" id="ARBA00022692"/>
    </source>
</evidence>
<organism evidence="7 8">
    <name type="scientific">Conidiobolus coronatus (strain ATCC 28846 / CBS 209.66 / NRRL 28638)</name>
    <name type="common">Delacroixia coronata</name>
    <dbReference type="NCBI Taxonomy" id="796925"/>
    <lineage>
        <taxon>Eukaryota</taxon>
        <taxon>Fungi</taxon>
        <taxon>Fungi incertae sedis</taxon>
        <taxon>Zoopagomycota</taxon>
        <taxon>Entomophthoromycotina</taxon>
        <taxon>Entomophthoromycetes</taxon>
        <taxon>Entomophthorales</taxon>
        <taxon>Ancylistaceae</taxon>
        <taxon>Conidiobolus</taxon>
    </lineage>
</organism>
<dbReference type="AlphaFoldDB" id="A0A137NZE7"/>
<evidence type="ECO:0000256" key="5">
    <source>
        <dbReference type="SAM" id="MobiDB-lite"/>
    </source>
</evidence>
<dbReference type="PANTHER" id="PTHR23112:SF0">
    <property type="entry name" value="TRANSMEMBRANE PROTEIN 116"/>
    <property type="match status" value="1"/>
</dbReference>
<dbReference type="OrthoDB" id="3251871at2759"/>
<comment type="subcellular location">
    <subcellularLocation>
        <location evidence="1">Membrane</location>
        <topology evidence="1">Multi-pass membrane protein</topology>
    </subcellularLocation>
</comment>
<dbReference type="PANTHER" id="PTHR23112">
    <property type="entry name" value="G PROTEIN-COUPLED RECEPTOR 157-RELATED"/>
    <property type="match status" value="1"/>
</dbReference>
<evidence type="ECO:0000256" key="6">
    <source>
        <dbReference type="SAM" id="Phobius"/>
    </source>
</evidence>
<gene>
    <name evidence="7" type="ORF">CONCODRAFT_166929</name>
</gene>
<sequence length="462" mass="52291">MAEFTLEQTNTLNRTLDTINSISLVGAFMVVVVVFTTGYFGFTAAKRLSFRLSMWIGLADFVFCCISYIQIDPQDTVTCNMVNAVGYFANLVYIFLTSAMAFNLQMVFVHQQHNPRLNEKFYVTMSFVAAFIIIFPFTMIALAMGKCGLFYLTGPPYNVLLFWVLLCFWETISVIFCFVAIIRVVLKLTKYNQDMMDMMGTRGHQSPHVEQISESIQSRVDQVVRRLIFYPLIPVITQTPYLILGNMKLLGGGRSLVENYFYYVPSYSAGFLNAIVFLFDPALPEIWLNIKDILVKKYSTQPKHMDLPPLQHSTSCNPLSYPARGFSSLMRYIVQRYLVKNAMILPHNMDNGHSQPPIPSNATRFSKITSTFTNNCTVTPQRPEPIDYTDINSPGPNSGRIPSMALSRQSSTSASRLPSRNVSVNRNNGNTPSFIHHQHRLSIQSTASSTKELSDQQVRLLL</sequence>
<feature type="transmembrane region" description="Helical" evidence="6">
    <location>
        <begin position="162"/>
        <end position="186"/>
    </location>
</feature>
<dbReference type="SUPFAM" id="SSF81321">
    <property type="entry name" value="Family A G protein-coupled receptor-like"/>
    <property type="match status" value="1"/>
</dbReference>
<feature type="transmembrane region" description="Helical" evidence="6">
    <location>
        <begin position="260"/>
        <end position="279"/>
    </location>
</feature>
<feature type="transmembrane region" description="Helical" evidence="6">
    <location>
        <begin position="52"/>
        <end position="71"/>
    </location>
</feature>
<accession>A0A137NZE7</accession>
<keyword evidence="4 6" id="KW-0472">Membrane</keyword>
<dbReference type="GO" id="GO:0007189">
    <property type="term" value="P:adenylate cyclase-activating G protein-coupled receptor signaling pathway"/>
    <property type="evidence" value="ECO:0007669"/>
    <property type="project" value="TreeGrafter"/>
</dbReference>
<dbReference type="STRING" id="796925.A0A137NZE7"/>
<keyword evidence="2 6" id="KW-0812">Transmembrane</keyword>
<keyword evidence="3 6" id="KW-1133">Transmembrane helix</keyword>
<proteinExistence type="predicted"/>
<evidence type="ECO:0000256" key="1">
    <source>
        <dbReference type="ARBA" id="ARBA00004141"/>
    </source>
</evidence>
<feature type="compositionally biased region" description="Low complexity" evidence="5">
    <location>
        <begin position="419"/>
        <end position="428"/>
    </location>
</feature>
<feature type="transmembrane region" description="Helical" evidence="6">
    <location>
        <begin position="121"/>
        <end position="142"/>
    </location>
</feature>
<dbReference type="Gene3D" id="1.20.1070.10">
    <property type="entry name" value="Rhodopsin 7-helix transmembrane proteins"/>
    <property type="match status" value="1"/>
</dbReference>
<reference evidence="7 8" key="1">
    <citation type="journal article" date="2015" name="Genome Biol. Evol.">
        <title>Phylogenomic analyses indicate that early fungi evolved digesting cell walls of algal ancestors of land plants.</title>
        <authorList>
            <person name="Chang Y."/>
            <person name="Wang S."/>
            <person name="Sekimoto S."/>
            <person name="Aerts A.L."/>
            <person name="Choi C."/>
            <person name="Clum A."/>
            <person name="LaButti K.M."/>
            <person name="Lindquist E.A."/>
            <person name="Yee Ngan C."/>
            <person name="Ohm R.A."/>
            <person name="Salamov A.A."/>
            <person name="Grigoriev I.V."/>
            <person name="Spatafora J.W."/>
            <person name="Berbee M.L."/>
        </authorList>
    </citation>
    <scope>NUCLEOTIDE SEQUENCE [LARGE SCALE GENOMIC DNA]</scope>
    <source>
        <strain evidence="7 8">NRRL 28638</strain>
    </source>
</reference>
<feature type="region of interest" description="Disordered" evidence="5">
    <location>
        <begin position="381"/>
        <end position="454"/>
    </location>
</feature>
<evidence type="ECO:0000313" key="8">
    <source>
        <dbReference type="Proteomes" id="UP000070444"/>
    </source>
</evidence>
<evidence type="ECO:0008006" key="9">
    <source>
        <dbReference type="Google" id="ProtNLM"/>
    </source>
</evidence>
<feature type="compositionally biased region" description="Polar residues" evidence="5">
    <location>
        <begin position="406"/>
        <end position="418"/>
    </location>
</feature>
<feature type="transmembrane region" description="Helical" evidence="6">
    <location>
        <begin position="91"/>
        <end position="109"/>
    </location>
</feature>
<protein>
    <recommendedName>
        <fullName evidence="9">G-protein coupled receptors family 1 profile domain-containing protein</fullName>
    </recommendedName>
</protein>
<dbReference type="GO" id="GO:0005886">
    <property type="term" value="C:plasma membrane"/>
    <property type="evidence" value="ECO:0007669"/>
    <property type="project" value="TreeGrafter"/>
</dbReference>
<evidence type="ECO:0000256" key="3">
    <source>
        <dbReference type="ARBA" id="ARBA00022989"/>
    </source>
</evidence>
<feature type="transmembrane region" description="Helical" evidence="6">
    <location>
        <begin position="227"/>
        <end position="244"/>
    </location>
</feature>
<dbReference type="Proteomes" id="UP000070444">
    <property type="component" value="Unassembled WGS sequence"/>
</dbReference>
<feature type="compositionally biased region" description="Polar residues" evidence="5">
    <location>
        <begin position="441"/>
        <end position="454"/>
    </location>
</feature>
<name>A0A137NZE7_CONC2</name>
<evidence type="ECO:0000313" key="7">
    <source>
        <dbReference type="EMBL" id="KXN68004.1"/>
    </source>
</evidence>
<keyword evidence="8" id="KW-1185">Reference proteome</keyword>
<evidence type="ECO:0000256" key="4">
    <source>
        <dbReference type="ARBA" id="ARBA00023136"/>
    </source>
</evidence>
<feature type="transmembrane region" description="Helical" evidence="6">
    <location>
        <begin position="20"/>
        <end position="40"/>
    </location>
</feature>
<dbReference type="EMBL" id="KQ964600">
    <property type="protein sequence ID" value="KXN68004.1"/>
    <property type="molecule type" value="Genomic_DNA"/>
</dbReference>